<dbReference type="InterPro" id="IPR006119">
    <property type="entry name" value="Resolv_N"/>
</dbReference>
<dbReference type="InterPro" id="IPR038109">
    <property type="entry name" value="DNA_bind_recomb_sf"/>
</dbReference>
<name>A0A852QX14_9MICO</name>
<dbReference type="InterPro" id="IPR036162">
    <property type="entry name" value="Resolvase-like_N_sf"/>
</dbReference>
<dbReference type="Proteomes" id="UP000586095">
    <property type="component" value="Unassembled WGS sequence"/>
</dbReference>
<dbReference type="Pfam" id="PF00239">
    <property type="entry name" value="Resolvase"/>
    <property type="match status" value="1"/>
</dbReference>
<dbReference type="AlphaFoldDB" id="A0A852QX14"/>
<protein>
    <submittedName>
        <fullName evidence="3">DNA invertase Pin-like site-specific DNA recombinase</fullName>
    </submittedName>
</protein>
<feature type="domain" description="Recombinase" evidence="2">
    <location>
        <begin position="99"/>
        <end position="221"/>
    </location>
</feature>
<evidence type="ECO:0000313" key="3">
    <source>
        <dbReference type="EMBL" id="NYD26913.1"/>
    </source>
</evidence>
<dbReference type="PROSITE" id="PS51737">
    <property type="entry name" value="RECOMBINASE_DNA_BIND"/>
    <property type="match status" value="1"/>
</dbReference>
<keyword evidence="4" id="KW-1185">Reference proteome</keyword>
<dbReference type="Pfam" id="PF07508">
    <property type="entry name" value="Recombinase"/>
    <property type="match status" value="1"/>
</dbReference>
<dbReference type="PROSITE" id="PS51736">
    <property type="entry name" value="RECOMBINASES_3"/>
    <property type="match status" value="1"/>
</dbReference>
<sequence>MQDLEENSFGADALVLWESSRGSRRAGEWVDLLDLLAERGVRVLVVTHQRLYDPANARDRRSLLEDAVDSEYESAKTSERLRRSAKSLAEKGQVHGKHLYGYKRIYDSETRRLLRIEPHTEQAPVVREVFRRALAGQSYNGIAKWLNESGIPPRRPQQFKTPRTITGWNSSSVRQLLNAEAYTGVRLHHGRVASTEAVWPPLVSREDWDALQQINAGRVSFGSPKDSRAKRLLVGIAQCDECSAWMGIFPQNRGSKKLDSEGKPIPRERYWSYICQGLPGVSGFHVAMKQDHLDHAITELIIARLSRPDFLVVVGQQEADTQAEREQLRQEIAGHQHWLEEVRVKAEETRDLTLLFDQEARVQPKIKAAQERLERLAGLDQQVMDVAGATSVREAWGKLPLEDQRRIVRSLMRIRVKRVPEGMKGHRGVNLDRIEVVWK</sequence>
<evidence type="ECO:0000259" key="1">
    <source>
        <dbReference type="PROSITE" id="PS51736"/>
    </source>
</evidence>
<dbReference type="SUPFAM" id="SSF53041">
    <property type="entry name" value="Resolvase-like"/>
    <property type="match status" value="1"/>
</dbReference>
<dbReference type="GO" id="GO:0003677">
    <property type="term" value="F:DNA binding"/>
    <property type="evidence" value="ECO:0007669"/>
    <property type="project" value="InterPro"/>
</dbReference>
<dbReference type="InterPro" id="IPR050639">
    <property type="entry name" value="SSR_resolvase"/>
</dbReference>
<proteinExistence type="predicted"/>
<dbReference type="EMBL" id="JACCBD010000001">
    <property type="protein sequence ID" value="NYD26913.1"/>
    <property type="molecule type" value="Genomic_DNA"/>
</dbReference>
<evidence type="ECO:0000313" key="4">
    <source>
        <dbReference type="Proteomes" id="UP000586095"/>
    </source>
</evidence>
<dbReference type="PANTHER" id="PTHR30461:SF23">
    <property type="entry name" value="DNA RECOMBINASE-RELATED"/>
    <property type="match status" value="1"/>
</dbReference>
<feature type="domain" description="Resolvase/invertase-type recombinase catalytic" evidence="1">
    <location>
        <begin position="1"/>
        <end position="92"/>
    </location>
</feature>
<accession>A0A852QX14</accession>
<dbReference type="GO" id="GO:0000150">
    <property type="term" value="F:DNA strand exchange activity"/>
    <property type="evidence" value="ECO:0007669"/>
    <property type="project" value="InterPro"/>
</dbReference>
<organism evidence="3 4">
    <name type="scientific">Leucobacter aridicollis</name>
    <dbReference type="NCBI Taxonomy" id="283878"/>
    <lineage>
        <taxon>Bacteria</taxon>
        <taxon>Bacillati</taxon>
        <taxon>Actinomycetota</taxon>
        <taxon>Actinomycetes</taxon>
        <taxon>Micrococcales</taxon>
        <taxon>Microbacteriaceae</taxon>
        <taxon>Leucobacter</taxon>
    </lineage>
</organism>
<evidence type="ECO:0000259" key="2">
    <source>
        <dbReference type="PROSITE" id="PS51737"/>
    </source>
</evidence>
<dbReference type="Gene3D" id="3.90.1750.20">
    <property type="entry name" value="Putative Large Serine Recombinase, Chain B, Domain 2"/>
    <property type="match status" value="1"/>
</dbReference>
<dbReference type="InterPro" id="IPR011109">
    <property type="entry name" value="DNA_bind_recombinase_dom"/>
</dbReference>
<comment type="caution">
    <text evidence="3">The sequence shown here is derived from an EMBL/GenBank/DDBJ whole genome shotgun (WGS) entry which is preliminary data.</text>
</comment>
<gene>
    <name evidence="3" type="ORF">BJ960_001716</name>
</gene>
<reference evidence="3 4" key="1">
    <citation type="submission" date="2020-07" db="EMBL/GenBank/DDBJ databases">
        <title>Sequencing the genomes of 1000 actinobacteria strains.</title>
        <authorList>
            <person name="Klenk H.-P."/>
        </authorList>
    </citation>
    <scope>NUCLEOTIDE SEQUENCE [LARGE SCALE GENOMIC DNA]</scope>
    <source>
        <strain evidence="3 4">DSM 17380</strain>
    </source>
</reference>
<dbReference type="PANTHER" id="PTHR30461">
    <property type="entry name" value="DNA-INVERTASE FROM LAMBDOID PROPHAGE"/>
    <property type="match status" value="1"/>
</dbReference>
<dbReference type="Gene3D" id="3.40.50.1390">
    <property type="entry name" value="Resolvase, N-terminal catalytic domain"/>
    <property type="match status" value="1"/>
</dbReference>